<reference evidence="2" key="2">
    <citation type="journal article" date="2024" name="Plant">
        <title>Genomic evolution and insights into agronomic trait innovations of Sesamum species.</title>
        <authorList>
            <person name="Miao H."/>
            <person name="Wang L."/>
            <person name="Qu L."/>
            <person name="Liu H."/>
            <person name="Sun Y."/>
            <person name="Le M."/>
            <person name="Wang Q."/>
            <person name="Wei S."/>
            <person name="Zheng Y."/>
            <person name="Lin W."/>
            <person name="Duan Y."/>
            <person name="Cao H."/>
            <person name="Xiong S."/>
            <person name="Wang X."/>
            <person name="Wei L."/>
            <person name="Li C."/>
            <person name="Ma Q."/>
            <person name="Ju M."/>
            <person name="Zhao R."/>
            <person name="Li G."/>
            <person name="Mu C."/>
            <person name="Tian Q."/>
            <person name="Mei H."/>
            <person name="Zhang T."/>
            <person name="Gao T."/>
            <person name="Zhang H."/>
        </authorList>
    </citation>
    <scope>NUCLEOTIDE SEQUENCE</scope>
    <source>
        <strain evidence="2">G02</strain>
    </source>
</reference>
<sequence length="305" mass="32766">MPLIIGFTADELCARAPAILERKLFGGNQLLDGSISLSPPYTQVRTNDLPRQYRCGPSTRSFLWLPPLRHSSPSSVPDTVFAHSNRFSEDQRSVDAATPSGEHRTGSNGDGPLASAGSAQLSKHAGGAALVRHGSDGDGRSRIIDLPGLWPPPQSRAESAPRARSRGPALVRFHIRPGRIAGPSPAFPPDNFKQLFGLFFKVLFHLSPRSGIVRLSVFARILGLADWNFTDPMGAAFPTNRLADSASWCRTGSGHDAGSHPLRRPLQGTGHRSAAGGRSPDVTIADSEAPDFSSWAIPGLRSRRY</sequence>
<name>A0AAW2VN58_SESRA</name>
<dbReference type="PANTHER" id="PTHR47188">
    <property type="entry name" value="PROTEIN TAR1"/>
    <property type="match status" value="1"/>
</dbReference>
<accession>A0AAW2VN58</accession>
<protein>
    <submittedName>
        <fullName evidence="2">Uncharacterized protein</fullName>
    </submittedName>
</protein>
<feature type="compositionally biased region" description="Basic and acidic residues" evidence="1">
    <location>
        <begin position="133"/>
        <end position="143"/>
    </location>
</feature>
<evidence type="ECO:0000256" key="1">
    <source>
        <dbReference type="SAM" id="MobiDB-lite"/>
    </source>
</evidence>
<organism evidence="2">
    <name type="scientific">Sesamum radiatum</name>
    <name type="common">Black benniseed</name>
    <dbReference type="NCBI Taxonomy" id="300843"/>
    <lineage>
        <taxon>Eukaryota</taxon>
        <taxon>Viridiplantae</taxon>
        <taxon>Streptophyta</taxon>
        <taxon>Embryophyta</taxon>
        <taxon>Tracheophyta</taxon>
        <taxon>Spermatophyta</taxon>
        <taxon>Magnoliopsida</taxon>
        <taxon>eudicotyledons</taxon>
        <taxon>Gunneridae</taxon>
        <taxon>Pentapetalae</taxon>
        <taxon>asterids</taxon>
        <taxon>lamiids</taxon>
        <taxon>Lamiales</taxon>
        <taxon>Pedaliaceae</taxon>
        <taxon>Sesamum</taxon>
    </lineage>
</organism>
<reference evidence="2" key="1">
    <citation type="submission" date="2020-06" db="EMBL/GenBank/DDBJ databases">
        <authorList>
            <person name="Li T."/>
            <person name="Hu X."/>
            <person name="Zhang T."/>
            <person name="Song X."/>
            <person name="Zhang H."/>
            <person name="Dai N."/>
            <person name="Sheng W."/>
            <person name="Hou X."/>
            <person name="Wei L."/>
        </authorList>
    </citation>
    <scope>NUCLEOTIDE SEQUENCE</scope>
    <source>
        <strain evidence="2">G02</strain>
        <tissue evidence="2">Leaf</tissue>
    </source>
</reference>
<gene>
    <name evidence="2" type="ORF">Sradi_0717700</name>
</gene>
<dbReference type="GO" id="GO:0043457">
    <property type="term" value="P:regulation of cellular respiration"/>
    <property type="evidence" value="ECO:0007669"/>
    <property type="project" value="InterPro"/>
</dbReference>
<feature type="region of interest" description="Disordered" evidence="1">
    <location>
        <begin position="253"/>
        <end position="286"/>
    </location>
</feature>
<feature type="region of interest" description="Disordered" evidence="1">
    <location>
        <begin position="85"/>
        <end position="166"/>
    </location>
</feature>
<feature type="compositionally biased region" description="Low complexity" evidence="1">
    <location>
        <begin position="155"/>
        <end position="166"/>
    </location>
</feature>
<dbReference type="AlphaFoldDB" id="A0AAW2VN58"/>
<dbReference type="PANTHER" id="PTHR47188:SF1">
    <property type="entry name" value="PROTEIN TAR1"/>
    <property type="match status" value="1"/>
</dbReference>
<proteinExistence type="predicted"/>
<dbReference type="InterPro" id="IPR044792">
    <property type="entry name" value="TAR1"/>
</dbReference>
<dbReference type="EMBL" id="JACGWJ010000003">
    <property type="protein sequence ID" value="KAL0430917.1"/>
    <property type="molecule type" value="Genomic_DNA"/>
</dbReference>
<evidence type="ECO:0000313" key="2">
    <source>
        <dbReference type="EMBL" id="KAL0430917.1"/>
    </source>
</evidence>
<comment type="caution">
    <text evidence="2">The sequence shown here is derived from an EMBL/GenBank/DDBJ whole genome shotgun (WGS) entry which is preliminary data.</text>
</comment>